<dbReference type="Pfam" id="PF07715">
    <property type="entry name" value="Plug"/>
    <property type="match status" value="1"/>
</dbReference>
<protein>
    <submittedName>
        <fullName evidence="13">TonB-dependent receptor plug domain-containing protein</fullName>
    </submittedName>
</protein>
<name>A0ABU1AF44_9BACT</name>
<dbReference type="InterPro" id="IPR039426">
    <property type="entry name" value="TonB-dep_rcpt-like"/>
</dbReference>
<keyword evidence="2" id="KW-0813">Transport</keyword>
<keyword evidence="8" id="KW-0406">Ion transport</keyword>
<dbReference type="InterPro" id="IPR012910">
    <property type="entry name" value="Plug_dom"/>
</dbReference>
<dbReference type="Proteomes" id="UP001243717">
    <property type="component" value="Unassembled WGS sequence"/>
</dbReference>
<keyword evidence="6" id="KW-0732">Signal</keyword>
<keyword evidence="13" id="KW-0675">Receptor</keyword>
<evidence type="ECO:0000256" key="6">
    <source>
        <dbReference type="ARBA" id="ARBA00022729"/>
    </source>
</evidence>
<dbReference type="Gene3D" id="2.40.170.20">
    <property type="entry name" value="TonB-dependent receptor, beta-barrel domain"/>
    <property type="match status" value="1"/>
</dbReference>
<evidence type="ECO:0000313" key="14">
    <source>
        <dbReference type="Proteomes" id="UP001243717"/>
    </source>
</evidence>
<evidence type="ECO:0000256" key="8">
    <source>
        <dbReference type="ARBA" id="ARBA00023065"/>
    </source>
</evidence>
<evidence type="ECO:0000256" key="4">
    <source>
        <dbReference type="ARBA" id="ARBA00022496"/>
    </source>
</evidence>
<keyword evidence="11" id="KW-0998">Cell outer membrane</keyword>
<organism evidence="13 14">
    <name type="scientific">Thalassobacterium sedimentorum</name>
    <dbReference type="NCBI Taxonomy" id="3041258"/>
    <lineage>
        <taxon>Bacteria</taxon>
        <taxon>Pseudomonadati</taxon>
        <taxon>Verrucomicrobiota</taxon>
        <taxon>Opitutia</taxon>
        <taxon>Puniceicoccales</taxon>
        <taxon>Coraliomargaritaceae</taxon>
        <taxon>Thalassobacterium</taxon>
    </lineage>
</organism>
<evidence type="ECO:0000256" key="7">
    <source>
        <dbReference type="ARBA" id="ARBA00023004"/>
    </source>
</evidence>
<dbReference type="InterPro" id="IPR037066">
    <property type="entry name" value="Plug_dom_sf"/>
</dbReference>
<evidence type="ECO:0000313" key="13">
    <source>
        <dbReference type="EMBL" id="MDQ8193419.1"/>
    </source>
</evidence>
<dbReference type="InterPro" id="IPR036942">
    <property type="entry name" value="Beta-barrel_TonB_sf"/>
</dbReference>
<keyword evidence="5" id="KW-0812">Transmembrane</keyword>
<evidence type="ECO:0000256" key="9">
    <source>
        <dbReference type="ARBA" id="ARBA00023077"/>
    </source>
</evidence>
<dbReference type="PANTHER" id="PTHR32552:SF68">
    <property type="entry name" value="FERRICHROME OUTER MEMBRANE TRANSPORTER_PHAGE RECEPTOR"/>
    <property type="match status" value="1"/>
</dbReference>
<dbReference type="EMBL" id="JARXIC010000003">
    <property type="protein sequence ID" value="MDQ8193419.1"/>
    <property type="molecule type" value="Genomic_DNA"/>
</dbReference>
<dbReference type="PROSITE" id="PS01156">
    <property type="entry name" value="TONB_DEPENDENT_REC_2"/>
    <property type="match status" value="1"/>
</dbReference>
<keyword evidence="9" id="KW-0798">TonB box</keyword>
<evidence type="ECO:0000256" key="2">
    <source>
        <dbReference type="ARBA" id="ARBA00022448"/>
    </source>
</evidence>
<feature type="domain" description="TonB-dependent receptor plug" evidence="12">
    <location>
        <begin position="70"/>
        <end position="166"/>
    </location>
</feature>
<evidence type="ECO:0000256" key="1">
    <source>
        <dbReference type="ARBA" id="ARBA00004571"/>
    </source>
</evidence>
<evidence type="ECO:0000256" key="10">
    <source>
        <dbReference type="ARBA" id="ARBA00023136"/>
    </source>
</evidence>
<dbReference type="SUPFAM" id="SSF56935">
    <property type="entry name" value="Porins"/>
    <property type="match status" value="1"/>
</dbReference>
<evidence type="ECO:0000259" key="12">
    <source>
        <dbReference type="Pfam" id="PF07715"/>
    </source>
</evidence>
<dbReference type="InterPro" id="IPR010917">
    <property type="entry name" value="TonB_rcpt_CS"/>
</dbReference>
<dbReference type="Gene3D" id="2.170.130.10">
    <property type="entry name" value="TonB-dependent receptor, plug domain"/>
    <property type="match status" value="1"/>
</dbReference>
<keyword evidence="3" id="KW-1134">Transmembrane beta strand</keyword>
<reference evidence="13 14" key="1">
    <citation type="submission" date="2023-04" db="EMBL/GenBank/DDBJ databases">
        <title>A novel bacteria isolated from coastal sediment.</title>
        <authorList>
            <person name="Liu X.-J."/>
            <person name="Du Z.-J."/>
        </authorList>
    </citation>
    <scope>NUCLEOTIDE SEQUENCE [LARGE SCALE GENOMIC DNA]</scope>
    <source>
        <strain evidence="13 14">SDUM461004</strain>
    </source>
</reference>
<keyword evidence="14" id="KW-1185">Reference proteome</keyword>
<comment type="subcellular location">
    <subcellularLocation>
        <location evidence="1">Cell outer membrane</location>
        <topology evidence="1">Multi-pass membrane protein</topology>
    </subcellularLocation>
</comment>
<keyword evidence="10" id="KW-0472">Membrane</keyword>
<keyword evidence="4" id="KW-0410">Iron transport</keyword>
<gene>
    <name evidence="13" type="ORF">QEH59_03220</name>
</gene>
<comment type="caution">
    <text evidence="13">The sequence shown here is derived from an EMBL/GenBank/DDBJ whole genome shotgun (WGS) entry which is preliminary data.</text>
</comment>
<evidence type="ECO:0000256" key="3">
    <source>
        <dbReference type="ARBA" id="ARBA00022452"/>
    </source>
</evidence>
<dbReference type="PANTHER" id="PTHR32552">
    <property type="entry name" value="FERRICHROME IRON RECEPTOR-RELATED"/>
    <property type="match status" value="1"/>
</dbReference>
<sequence>MKITQNRALLSMLFLTPIAYPGLQAQESTEAEELPELEMFIAEESAAALNDSVLPTDRAISGLFNDATSVLEVPRSVTLISPELMEQFSIDDLDDLEKIGAGTQTVNYYGLAGAPTIRGVKGGTFINGMLRAYNRNEMPLSFGSLEAIEVVKGPAPADFSATKVGGFVNLIPKSPFFDEEKGSIKLELDNWGRKTLSADFGAPFLLPGDTPAAYRVSITTQDGESYYDDIYNDYTSVYGAIKFRPKDGVSVFLGGEYFDYKSNENVGWNRPTQELIDDGEYVIGEPLNATSSDWYGTVDRGQIGSTTALALTAEVAEARIDPALIGFMTYDAGEDKYVYTQAYFDNGGEVLTEKIDGNEVLSDPGDYANSNDLILFGDIVFDSDPDRTITVKGLFEHMETEKNSSYGYAFESEQDVIELKTTVTDRTLIPYTTLTYGASIRYSEALQLTDFWDEPFSRRDITQDTISSNTIVLAGDDSPIGGVNQWGRFGIGSNGESEMTQLAAFLSGQTKLFEDRLILLGSTRYEYADYDVGVPSVVDFTKWPWNDEAGWDADLAEHEANSGDTDFLNWSIGLNFELIDNVFLYGNYQEGTSVNASQAGVISGAGNFAENNLWEVGIKANFFEGSLFTSLAYYEWEQSSFDSREQKSNEIEGEGIEAEITWLVTDHLTLIGSYTWQEVRRVSGLDYRSQPHSEEDWALLGGALDANTGNSIPAANTDLVYPGSPQQVIKLFGIYDFHNGFQVNGGVTWQEEFYSSFDHNIELPAALISSLGAKYTTEKWEVAFNIDNLTNEDYFYGSDPTFAANTLVTKAPERTYTVSFKYMF</sequence>
<keyword evidence="7" id="KW-0408">Iron</keyword>
<evidence type="ECO:0000256" key="11">
    <source>
        <dbReference type="ARBA" id="ARBA00023237"/>
    </source>
</evidence>
<proteinExistence type="predicted"/>
<accession>A0ABU1AF44</accession>
<evidence type="ECO:0000256" key="5">
    <source>
        <dbReference type="ARBA" id="ARBA00022692"/>
    </source>
</evidence>